<accession>A0AC58S4S0</accession>
<reference evidence="1" key="1">
    <citation type="journal article" date="2014" name="Nat. Commun.">
        <title>The tobacco genome sequence and its comparison with those of tomato and potato.</title>
        <authorList>
            <person name="Sierro N."/>
            <person name="Battey J.N."/>
            <person name="Ouadi S."/>
            <person name="Bakaher N."/>
            <person name="Bovet L."/>
            <person name="Willig A."/>
            <person name="Goepfert S."/>
            <person name="Peitsch M.C."/>
            <person name="Ivanov N.V."/>
        </authorList>
    </citation>
    <scope>NUCLEOTIDE SEQUENCE [LARGE SCALE GENOMIC DNA]</scope>
</reference>
<sequence length="219" mass="26315">MTTPARACWIVRKILDAKKRYLNKDLNEALKDCCTTDKFRIKKTYQAFLPQYQKMKWRGLVLGSKTIPKHKFILWLALMGRLATVDRIQKWGVKVQSDCVLCNTGAEETLQHLFFQCSYSAYIWNPILQWLGEKRKVSNWEEETEWISRKTRNSRSRAQILQFLYAATVYHLWNERNIRRFQDKKKEGRQILKEIVIQMHIRRGQQFSKWRRVLESLNS</sequence>
<proteinExistence type="predicted"/>
<protein>
    <submittedName>
        <fullName evidence="2">Uncharacterized protein LOC142165290</fullName>
    </submittedName>
</protein>
<name>A0AC58S4S0_TOBAC</name>
<keyword evidence="1" id="KW-1185">Reference proteome</keyword>
<reference evidence="2" key="2">
    <citation type="submission" date="2025-08" db="UniProtKB">
        <authorList>
            <consortium name="RefSeq"/>
        </authorList>
    </citation>
    <scope>IDENTIFICATION</scope>
    <source>
        <tissue evidence="2">Leaf</tissue>
    </source>
</reference>
<evidence type="ECO:0000313" key="1">
    <source>
        <dbReference type="Proteomes" id="UP000790787"/>
    </source>
</evidence>
<dbReference type="RefSeq" id="XP_075079977.1">
    <property type="nucleotide sequence ID" value="XM_075223876.1"/>
</dbReference>
<organism evidence="1 2">
    <name type="scientific">Nicotiana tabacum</name>
    <name type="common">Common tobacco</name>
    <dbReference type="NCBI Taxonomy" id="4097"/>
    <lineage>
        <taxon>Eukaryota</taxon>
        <taxon>Viridiplantae</taxon>
        <taxon>Streptophyta</taxon>
        <taxon>Embryophyta</taxon>
        <taxon>Tracheophyta</taxon>
        <taxon>Spermatophyta</taxon>
        <taxon>Magnoliopsida</taxon>
        <taxon>eudicotyledons</taxon>
        <taxon>Gunneridae</taxon>
        <taxon>Pentapetalae</taxon>
        <taxon>asterids</taxon>
        <taxon>lamiids</taxon>
        <taxon>Solanales</taxon>
        <taxon>Solanaceae</taxon>
        <taxon>Nicotianoideae</taxon>
        <taxon>Nicotianeae</taxon>
        <taxon>Nicotiana</taxon>
    </lineage>
</organism>
<gene>
    <name evidence="2" type="primary">LOC142165290</name>
</gene>
<dbReference type="Proteomes" id="UP000790787">
    <property type="component" value="Chromosome 10"/>
</dbReference>
<evidence type="ECO:0000313" key="2">
    <source>
        <dbReference type="RefSeq" id="XP_075079977.1"/>
    </source>
</evidence>